<dbReference type="AlphaFoldDB" id="A0A942SXG6"/>
<dbReference type="InterPro" id="IPR008030">
    <property type="entry name" value="NmrA-like"/>
</dbReference>
<dbReference type="PANTHER" id="PTHR43162">
    <property type="match status" value="1"/>
</dbReference>
<reference evidence="2" key="1">
    <citation type="submission" date="2021-05" db="EMBL/GenBank/DDBJ databases">
        <title>Novel Bacillus species.</title>
        <authorList>
            <person name="Liu G."/>
        </authorList>
    </citation>
    <scope>NUCLEOTIDE SEQUENCE</scope>
    <source>
        <strain evidence="2">FJAT-50051</strain>
    </source>
</reference>
<dbReference type="EMBL" id="JAGYPE010000002">
    <property type="protein sequence ID" value="MBS4182024.1"/>
    <property type="molecule type" value="Genomic_DNA"/>
</dbReference>
<dbReference type="Gene3D" id="3.40.50.720">
    <property type="entry name" value="NAD(P)-binding Rossmann-like Domain"/>
    <property type="match status" value="1"/>
</dbReference>
<name>A0A942SXG6_9BACI</name>
<gene>
    <name evidence="2" type="ORF">KHB02_11575</name>
</gene>
<dbReference type="InterPro" id="IPR036291">
    <property type="entry name" value="NAD(P)-bd_dom_sf"/>
</dbReference>
<dbReference type="Pfam" id="PF05368">
    <property type="entry name" value="NmrA"/>
    <property type="match status" value="1"/>
</dbReference>
<dbReference type="InterPro" id="IPR051604">
    <property type="entry name" value="Ergot_Alk_Oxidoreductase"/>
</dbReference>
<dbReference type="SUPFAM" id="SSF51735">
    <property type="entry name" value="NAD(P)-binding Rossmann-fold domains"/>
    <property type="match status" value="1"/>
</dbReference>
<dbReference type="PANTHER" id="PTHR43162:SF1">
    <property type="entry name" value="PRESTALK A DIFFERENTIATION PROTEIN A"/>
    <property type="match status" value="1"/>
</dbReference>
<proteinExistence type="predicted"/>
<organism evidence="2">
    <name type="scientific">Neobacillus citreus</name>
    <dbReference type="NCBI Taxonomy" id="2833578"/>
    <lineage>
        <taxon>Bacteria</taxon>
        <taxon>Bacillati</taxon>
        <taxon>Bacillota</taxon>
        <taxon>Bacilli</taxon>
        <taxon>Bacillales</taxon>
        <taxon>Bacillaceae</taxon>
        <taxon>Neobacillus</taxon>
    </lineage>
</organism>
<feature type="domain" description="NmrA-like" evidence="1">
    <location>
        <begin position="15"/>
        <end position="134"/>
    </location>
</feature>
<evidence type="ECO:0000259" key="1">
    <source>
        <dbReference type="Pfam" id="PF05368"/>
    </source>
</evidence>
<evidence type="ECO:0000313" key="2">
    <source>
        <dbReference type="EMBL" id="MBS4182024.1"/>
    </source>
</evidence>
<sequence length="245" mass="25907">MKVFIAGGRGQVGARVSEVLKEQGVDVVTGSRADGVDAATGDGLDAALAGVHTIVNTLNIARFDAEATAFFESTTRNLVDAGVRAGVRHHVLLSIVGVGEDDGPDNGYWHGKIGQERVLRSAPVPATIIRTTQFHSWVPVLADQHTVDGRVLAERSLIQPVDLAEVVELIVSAVVAGGSADREIDLAGPERYFFDDLLRGTLAAAGDEREVVTMPCDGPDDVMVPRGRHRVGTATYPVRGIPTVS</sequence>
<accession>A0A942SXG6</accession>
<comment type="caution">
    <text evidence="2">The sequence shown here is derived from an EMBL/GenBank/DDBJ whole genome shotgun (WGS) entry which is preliminary data.</text>
</comment>
<protein>
    <submittedName>
        <fullName evidence="2">NAD(P)H-binding protein</fullName>
    </submittedName>
</protein>